<dbReference type="RefSeq" id="WP_188929638.1">
    <property type="nucleotide sequence ID" value="NZ_BMIA01000001.1"/>
</dbReference>
<evidence type="ECO:0000313" key="2">
    <source>
        <dbReference type="Proteomes" id="UP000600214"/>
    </source>
</evidence>
<organism evidence="1 2">
    <name type="scientific">Dyadobacter endophyticus</name>
    <dbReference type="NCBI Taxonomy" id="1749036"/>
    <lineage>
        <taxon>Bacteria</taxon>
        <taxon>Pseudomonadati</taxon>
        <taxon>Bacteroidota</taxon>
        <taxon>Cytophagia</taxon>
        <taxon>Cytophagales</taxon>
        <taxon>Spirosomataceae</taxon>
        <taxon>Dyadobacter</taxon>
    </lineage>
</organism>
<protein>
    <submittedName>
        <fullName evidence="1">Uncharacterized protein</fullName>
    </submittedName>
</protein>
<reference evidence="2" key="1">
    <citation type="journal article" date="2019" name="Int. J. Syst. Evol. Microbiol.">
        <title>The Global Catalogue of Microorganisms (GCM) 10K type strain sequencing project: providing services to taxonomists for standard genome sequencing and annotation.</title>
        <authorList>
            <consortium name="The Broad Institute Genomics Platform"/>
            <consortium name="The Broad Institute Genome Sequencing Center for Infectious Disease"/>
            <person name="Wu L."/>
            <person name="Ma J."/>
        </authorList>
    </citation>
    <scope>NUCLEOTIDE SEQUENCE [LARGE SCALE GENOMIC DNA]</scope>
    <source>
        <strain evidence="2">CGMCC 1.15288</strain>
    </source>
</reference>
<sequence length="67" mass="7582">MSHKKTSLETQIAEALKDSLAADRKLSKKAIDRIEKTAGKLSEKLEELFAKEDEKAAKKRVDKKQPE</sequence>
<proteinExistence type="predicted"/>
<keyword evidence="2" id="KW-1185">Reference proteome</keyword>
<dbReference type="Proteomes" id="UP000600214">
    <property type="component" value="Unassembled WGS sequence"/>
</dbReference>
<comment type="caution">
    <text evidence="1">The sequence shown here is derived from an EMBL/GenBank/DDBJ whole genome shotgun (WGS) entry which is preliminary data.</text>
</comment>
<evidence type="ECO:0000313" key="1">
    <source>
        <dbReference type="EMBL" id="GGH26746.1"/>
    </source>
</evidence>
<gene>
    <name evidence="1" type="ORF">GCM10007423_11980</name>
</gene>
<name>A0ABQ1YJ11_9BACT</name>
<accession>A0ABQ1YJ11</accession>
<dbReference type="EMBL" id="BMIA01000001">
    <property type="protein sequence ID" value="GGH26746.1"/>
    <property type="molecule type" value="Genomic_DNA"/>
</dbReference>